<evidence type="ECO:0000313" key="3">
    <source>
        <dbReference type="Proteomes" id="UP001370758"/>
    </source>
</evidence>
<evidence type="ECO:0000256" key="1">
    <source>
        <dbReference type="SAM" id="Phobius"/>
    </source>
</evidence>
<reference evidence="2 3" key="1">
    <citation type="submission" date="2023-08" db="EMBL/GenBank/DDBJ databases">
        <authorList>
            <person name="Palmer J.M."/>
        </authorList>
    </citation>
    <scope>NUCLEOTIDE SEQUENCE [LARGE SCALE GENOMIC DNA]</scope>
    <source>
        <strain evidence="2 3">TWF481</strain>
    </source>
</reference>
<keyword evidence="1" id="KW-1133">Transmembrane helix</keyword>
<accession>A0AAV9WE97</accession>
<dbReference type="EMBL" id="JAVHJL010000004">
    <property type="protein sequence ID" value="KAK6505724.1"/>
    <property type="molecule type" value="Genomic_DNA"/>
</dbReference>
<feature type="transmembrane region" description="Helical" evidence="1">
    <location>
        <begin position="201"/>
        <end position="226"/>
    </location>
</feature>
<evidence type="ECO:0000313" key="2">
    <source>
        <dbReference type="EMBL" id="KAK6505724.1"/>
    </source>
</evidence>
<gene>
    <name evidence="2" type="ORF">TWF481_007616</name>
</gene>
<dbReference type="AlphaFoldDB" id="A0AAV9WE97"/>
<name>A0AAV9WE97_9PEZI</name>
<organism evidence="2 3">
    <name type="scientific">Arthrobotrys musiformis</name>
    <dbReference type="NCBI Taxonomy" id="47236"/>
    <lineage>
        <taxon>Eukaryota</taxon>
        <taxon>Fungi</taxon>
        <taxon>Dikarya</taxon>
        <taxon>Ascomycota</taxon>
        <taxon>Pezizomycotina</taxon>
        <taxon>Orbiliomycetes</taxon>
        <taxon>Orbiliales</taxon>
        <taxon>Orbiliaceae</taxon>
        <taxon>Arthrobotrys</taxon>
    </lineage>
</organism>
<keyword evidence="1" id="KW-0812">Transmembrane</keyword>
<sequence>MGDRVLFSNRLAGYIAVVSSTSPSSEIRLNSQKEQNPNFCSKARLPFRLFLISPQTRALPSLSKLVSLSHQISIVTMSDFDNARLQFVGGSLPPVERAAMQNSFEALKSGLERGMVNSQTDIFDLAKPFFSNPELGAVNLVRFTNALIRNWSDIAKGIMKSIESVMKAIQKAWSDVKTAVRSFFEWLAENMDLIVKILHKILLAAGGYLVGAGAGASIGASAGIIFGPLGAGVGAMVGGAVGGTLGSLQPWIRRIVLRTE</sequence>
<comment type="caution">
    <text evidence="2">The sequence shown here is derived from an EMBL/GenBank/DDBJ whole genome shotgun (WGS) entry which is preliminary data.</text>
</comment>
<feature type="transmembrane region" description="Helical" evidence="1">
    <location>
        <begin position="232"/>
        <end position="252"/>
    </location>
</feature>
<protein>
    <submittedName>
        <fullName evidence="2">Uncharacterized protein</fullName>
    </submittedName>
</protein>
<keyword evidence="3" id="KW-1185">Reference proteome</keyword>
<proteinExistence type="predicted"/>
<dbReference type="Proteomes" id="UP001370758">
    <property type="component" value="Unassembled WGS sequence"/>
</dbReference>
<keyword evidence="1" id="KW-0472">Membrane</keyword>